<gene>
    <name evidence="3" type="ORF">CSC94_16805</name>
</gene>
<comment type="caution">
    <text evidence="3">The sequence shown here is derived from an EMBL/GenBank/DDBJ whole genome shotgun (WGS) entry which is preliminary data.</text>
</comment>
<keyword evidence="4" id="KW-1185">Reference proteome</keyword>
<feature type="signal peptide" evidence="2">
    <location>
        <begin position="1"/>
        <end position="21"/>
    </location>
</feature>
<evidence type="ECO:0000313" key="3">
    <source>
        <dbReference type="EMBL" id="PHP65974.1"/>
    </source>
</evidence>
<organism evidence="3 4">
    <name type="scientific">Zhengella mangrovi</name>
    <dbReference type="NCBI Taxonomy" id="1982044"/>
    <lineage>
        <taxon>Bacteria</taxon>
        <taxon>Pseudomonadati</taxon>
        <taxon>Pseudomonadota</taxon>
        <taxon>Alphaproteobacteria</taxon>
        <taxon>Hyphomicrobiales</taxon>
        <taxon>Notoacmeibacteraceae</taxon>
        <taxon>Zhengella</taxon>
    </lineage>
</organism>
<reference evidence="3 4" key="1">
    <citation type="submission" date="2017-10" db="EMBL/GenBank/DDBJ databases">
        <title>Sedimentibacterium mangrovi gen. nov., sp. nov., a novel member of family Phyllobacteriacea isolated from mangrove sediment.</title>
        <authorList>
            <person name="Liao H."/>
            <person name="Tian Y."/>
        </authorList>
    </citation>
    <scope>NUCLEOTIDE SEQUENCE [LARGE SCALE GENOMIC DNA]</scope>
    <source>
        <strain evidence="3 4">X9-2-2</strain>
    </source>
</reference>
<evidence type="ECO:0000256" key="2">
    <source>
        <dbReference type="SAM" id="SignalP"/>
    </source>
</evidence>
<evidence type="ECO:0000313" key="4">
    <source>
        <dbReference type="Proteomes" id="UP000221168"/>
    </source>
</evidence>
<dbReference type="Proteomes" id="UP000221168">
    <property type="component" value="Unassembled WGS sequence"/>
</dbReference>
<accession>A0A2G1QKH8</accession>
<keyword evidence="2" id="KW-0732">Signal</keyword>
<proteinExistence type="predicted"/>
<protein>
    <submittedName>
        <fullName evidence="3">Uncharacterized protein</fullName>
    </submittedName>
</protein>
<feature type="chain" id="PRO_5013888120" evidence="2">
    <location>
        <begin position="22"/>
        <end position="715"/>
    </location>
</feature>
<evidence type="ECO:0000256" key="1">
    <source>
        <dbReference type="SAM" id="Coils"/>
    </source>
</evidence>
<sequence length="715" mass="78425">MIARPLILAALAALSATAVEAEDVALRSPRDDAYIRSIIGLDFKKHQQVMKELGIAIKDDVLSCICRAANYGSSSTSQFYHPDTIGEFNRRYSCNHPGPPCVVSGYGCTRHPFPTDSTLWDRCAARFPGSENIMQEMLRASRAIGGGKDDLADALKACRRSYQAERDLRLGAYDRAGYDYLKRKGIKLLPEPESVAKRFDDRARSSLAVSSEKMRDQSKKAREELDKAILDTVGGKLFSDAKVKENASAVAQAASDLLALRLEETQMRIRALKKESDGHARGITFGEDHRLKNMREANSELAQLERQASKLSSDKSQLDSFVKGLATAGDLLTLEQKINGAKSGGAREAADLVLHVGTMAQGYLNDFATGRNALGKSAGEALRRGVSPDLLQRYEKLQDRVAAVNTLNNALTGAVNLANKGMQAYSYYEKIDAARRKAEDLARSGDFNAAQTQMLNALRYGATAANIAADFMPPIVSDYARLCGDALKIPQATLAIINKSRDRADVLADLYGSQAGSDAVTYFQKAYPGAHLDREHYLFREAGLNGYRIDKGDRASGDGLPAYAVIPDADIAPYYFDERGYNTLREAAFLFPIATGKRMTDGDLADMLARSKGQVPDIADLRQKADTALRKAAEEKAMADMLGLKVIDDRTRGDLVSFRLLMSETLPKSCILSPDQQKRLFDSYRQAEGRDKVTEYLQNYGARLKEAEAAAQARQ</sequence>
<keyword evidence="1" id="KW-0175">Coiled coil</keyword>
<feature type="coiled-coil region" evidence="1">
    <location>
        <begin position="255"/>
        <end position="314"/>
    </location>
</feature>
<dbReference type="EMBL" id="PDVP01000011">
    <property type="protein sequence ID" value="PHP65974.1"/>
    <property type="molecule type" value="Genomic_DNA"/>
</dbReference>
<name>A0A2G1QKH8_9HYPH</name>
<dbReference type="RefSeq" id="WP_099307525.1">
    <property type="nucleotide sequence ID" value="NZ_PDVP01000011.1"/>
</dbReference>
<dbReference type="AlphaFoldDB" id="A0A2G1QKH8"/>
<dbReference type="OrthoDB" id="7847277at2"/>